<feature type="non-terminal residue" evidence="1">
    <location>
        <position position="1"/>
    </location>
</feature>
<accession>A0A6A5K477</accession>
<evidence type="ECO:0000313" key="1">
    <source>
        <dbReference type="EMBL" id="KAF1828213.1"/>
    </source>
</evidence>
<protein>
    <submittedName>
        <fullName evidence="1">Uncharacterized protein</fullName>
    </submittedName>
</protein>
<dbReference type="EMBL" id="ML975615">
    <property type="protein sequence ID" value="KAF1828213.1"/>
    <property type="molecule type" value="Genomic_DNA"/>
</dbReference>
<organism evidence="1 2">
    <name type="scientific">Decorospora gaudefroyi</name>
    <dbReference type="NCBI Taxonomy" id="184978"/>
    <lineage>
        <taxon>Eukaryota</taxon>
        <taxon>Fungi</taxon>
        <taxon>Dikarya</taxon>
        <taxon>Ascomycota</taxon>
        <taxon>Pezizomycotina</taxon>
        <taxon>Dothideomycetes</taxon>
        <taxon>Pleosporomycetidae</taxon>
        <taxon>Pleosporales</taxon>
        <taxon>Pleosporineae</taxon>
        <taxon>Pleosporaceae</taxon>
        <taxon>Decorospora</taxon>
    </lineage>
</organism>
<dbReference type="AlphaFoldDB" id="A0A6A5K477"/>
<name>A0A6A5K477_9PLEO</name>
<reference evidence="1" key="1">
    <citation type="submission" date="2020-01" db="EMBL/GenBank/DDBJ databases">
        <authorList>
            <consortium name="DOE Joint Genome Institute"/>
            <person name="Haridas S."/>
            <person name="Albert R."/>
            <person name="Binder M."/>
            <person name="Bloem J."/>
            <person name="Labutti K."/>
            <person name="Salamov A."/>
            <person name="Andreopoulos B."/>
            <person name="Baker S.E."/>
            <person name="Barry K."/>
            <person name="Bills G."/>
            <person name="Bluhm B.H."/>
            <person name="Cannon C."/>
            <person name="Castanera R."/>
            <person name="Culley D.E."/>
            <person name="Daum C."/>
            <person name="Ezra D."/>
            <person name="Gonzalez J.B."/>
            <person name="Henrissat B."/>
            <person name="Kuo A."/>
            <person name="Liang C."/>
            <person name="Lipzen A."/>
            <person name="Lutzoni F."/>
            <person name="Magnuson J."/>
            <person name="Mondo S."/>
            <person name="Nolan M."/>
            <person name="Ohm R."/>
            <person name="Pangilinan J."/>
            <person name="Park H.-J."/>
            <person name="Ramirez L."/>
            <person name="Alfaro M."/>
            <person name="Sun H."/>
            <person name="Tritt A."/>
            <person name="Yoshinaga Y."/>
            <person name="Zwiers L.-H."/>
            <person name="Turgeon B.G."/>
            <person name="Goodwin S.B."/>
            <person name="Spatafora J.W."/>
            <person name="Crous P.W."/>
            <person name="Grigoriev I.V."/>
        </authorList>
    </citation>
    <scope>NUCLEOTIDE SEQUENCE</scope>
    <source>
        <strain evidence="1">P77</strain>
    </source>
</reference>
<gene>
    <name evidence="1" type="ORF">BDW02DRAFT_617637</name>
</gene>
<dbReference type="Proteomes" id="UP000800040">
    <property type="component" value="Unassembled WGS sequence"/>
</dbReference>
<proteinExistence type="predicted"/>
<keyword evidence="2" id="KW-1185">Reference proteome</keyword>
<sequence>HLLVLGFSSSYSIIFNYKNYKVNYLKEEVLDTIYKNYTLESLLRKAIIGHVSIISATTTYLAAA</sequence>
<evidence type="ECO:0000313" key="2">
    <source>
        <dbReference type="Proteomes" id="UP000800040"/>
    </source>
</evidence>